<protein>
    <submittedName>
        <fullName evidence="2">Non-lysosomal glucosylceramidase</fullName>
    </submittedName>
</protein>
<dbReference type="InterPro" id="IPR052566">
    <property type="entry name" value="Non-lysos_glucosylceramidase"/>
</dbReference>
<dbReference type="EMBL" id="QGNW01001688">
    <property type="protein sequence ID" value="RVW33230.1"/>
    <property type="molecule type" value="Genomic_DNA"/>
</dbReference>
<dbReference type="AlphaFoldDB" id="A0A438DCP6"/>
<reference evidence="2 3" key="1">
    <citation type="journal article" date="2018" name="PLoS Genet.">
        <title>Population sequencing reveals clonal diversity and ancestral inbreeding in the grapevine cultivar Chardonnay.</title>
        <authorList>
            <person name="Roach M.J."/>
            <person name="Johnson D.L."/>
            <person name="Bohlmann J."/>
            <person name="van Vuuren H.J."/>
            <person name="Jones S.J."/>
            <person name="Pretorius I.S."/>
            <person name="Schmidt S.A."/>
            <person name="Borneman A.R."/>
        </authorList>
    </citation>
    <scope>NUCLEOTIDE SEQUENCE [LARGE SCALE GENOMIC DNA]</scope>
    <source>
        <strain evidence="3">cv. Chardonnay</strain>
        <tissue evidence="2">Leaf</tissue>
    </source>
</reference>
<organism evidence="2 3">
    <name type="scientific">Vitis vinifera</name>
    <name type="common">Grape</name>
    <dbReference type="NCBI Taxonomy" id="29760"/>
    <lineage>
        <taxon>Eukaryota</taxon>
        <taxon>Viridiplantae</taxon>
        <taxon>Streptophyta</taxon>
        <taxon>Embryophyta</taxon>
        <taxon>Tracheophyta</taxon>
        <taxon>Spermatophyta</taxon>
        <taxon>Magnoliopsida</taxon>
        <taxon>eudicotyledons</taxon>
        <taxon>Gunneridae</taxon>
        <taxon>Pentapetalae</taxon>
        <taxon>rosids</taxon>
        <taxon>Vitales</taxon>
        <taxon>Vitaceae</taxon>
        <taxon>Viteae</taxon>
        <taxon>Vitis</taxon>
    </lineage>
</organism>
<comment type="caution">
    <text evidence="2">The sequence shown here is derived from an EMBL/GenBank/DDBJ whole genome shotgun (WGS) entry which is preliminary data.</text>
</comment>
<dbReference type="PANTHER" id="PTHR12654:SF24">
    <property type="entry name" value="NON-LYSOSOMAL GLUCOSYLCERAMIDASE"/>
    <property type="match status" value="1"/>
</dbReference>
<evidence type="ECO:0000313" key="2">
    <source>
        <dbReference type="EMBL" id="RVW33230.1"/>
    </source>
</evidence>
<dbReference type="Pfam" id="PF12215">
    <property type="entry name" value="Glyco_hydr_116N"/>
    <property type="match status" value="1"/>
</dbReference>
<accession>A0A438DCP6</accession>
<sequence>MDRRNGPVRMNTKAPLGVRLWHHVNAEAAKGRISIIDPFSKRLVTSYHGVPLGGIGGGSIGRSYRGEFQRYQLFPRICEDSPVLANQFSVFVSRPNGKKSSTVLCPRNPEVLKGSASSGIGSWDWNLDGESCTYHALYPRAWTVYEGEPDPEISIISSQISPFIPHNYKESSFPVSVFKFTLSNSGKTSADITLLFTWAVKFRGGTSEFSGHHYNSKMKTKDGVHGVLLHHKTANGHPPVTFAIAAEETGDVHISECPCFLISGNSLGVTAKEMWQEIKQVS</sequence>
<dbReference type="InterPro" id="IPR024462">
    <property type="entry name" value="GH116_N"/>
</dbReference>
<dbReference type="Proteomes" id="UP000288805">
    <property type="component" value="Unassembled WGS sequence"/>
</dbReference>
<evidence type="ECO:0000259" key="1">
    <source>
        <dbReference type="Pfam" id="PF12215"/>
    </source>
</evidence>
<gene>
    <name evidence="2" type="primary">Gba2_4</name>
    <name evidence="2" type="ORF">CK203_081111</name>
</gene>
<name>A0A438DCP6_VITVI</name>
<evidence type="ECO:0000313" key="3">
    <source>
        <dbReference type="Proteomes" id="UP000288805"/>
    </source>
</evidence>
<dbReference type="PANTHER" id="PTHR12654">
    <property type="entry name" value="BILE ACID BETA-GLUCOSIDASE-RELATED"/>
    <property type="match status" value="1"/>
</dbReference>
<feature type="domain" description="Glycosyl-hydrolase family 116 N-terminal" evidence="1">
    <location>
        <begin position="49"/>
        <end position="280"/>
    </location>
</feature>
<proteinExistence type="predicted"/>